<feature type="non-terminal residue" evidence="2">
    <location>
        <position position="1"/>
    </location>
</feature>
<evidence type="ECO:0000313" key="2">
    <source>
        <dbReference type="EMBL" id="MBC5641266.1"/>
    </source>
</evidence>
<sequence>YPVNYKVTDTHGNITMYKINVNVVKTIKATVTTDIPFQVVTNLLKENGTTENIKDRFVSSKIRIKNNNPNSKMEVYVKGLSKSEGELELVNPSDTNFESLNKFESLRKMALGVYFESKSSEIENDESPQESRSDESLDGSDEESSIDNTKVFTKDSPLWLTIGMSEVKIKTMNQATGSKSETILPSKNDSNDGSGEENGNGENQRESYTNSSEHSEESTPNNGETNNANNQLSNPNYYIKDYGDINSEILEFGLTAKYGNNFAGGKVRGKFKLIFEFR</sequence>
<evidence type="ECO:0000256" key="1">
    <source>
        <dbReference type="SAM" id="MobiDB-lite"/>
    </source>
</evidence>
<dbReference type="RefSeq" id="WP_186835677.1">
    <property type="nucleotide sequence ID" value="NZ_JACOOQ010000048.1"/>
</dbReference>
<comment type="caution">
    <text evidence="2">The sequence shown here is derived from an EMBL/GenBank/DDBJ whole genome shotgun (WGS) entry which is preliminary data.</text>
</comment>
<dbReference type="AlphaFoldDB" id="A0A8I0AB96"/>
<reference evidence="2" key="1">
    <citation type="submission" date="2020-08" db="EMBL/GenBank/DDBJ databases">
        <title>Genome public.</title>
        <authorList>
            <person name="Liu C."/>
            <person name="Sun Q."/>
        </authorList>
    </citation>
    <scope>NUCLEOTIDE SEQUENCE</scope>
    <source>
        <strain evidence="2">NSJ-42</strain>
    </source>
</reference>
<keyword evidence="3" id="KW-1185">Reference proteome</keyword>
<gene>
    <name evidence="2" type="ORF">H8R92_13025</name>
</gene>
<feature type="region of interest" description="Disordered" evidence="1">
    <location>
        <begin position="119"/>
        <end position="150"/>
    </location>
</feature>
<protein>
    <submittedName>
        <fullName evidence="2">Uncharacterized protein</fullName>
    </submittedName>
</protein>
<proteinExistence type="predicted"/>
<dbReference type="EMBL" id="JACOOQ010000048">
    <property type="protein sequence ID" value="MBC5641266.1"/>
    <property type="molecule type" value="Genomic_DNA"/>
</dbReference>
<feature type="compositionally biased region" description="Acidic residues" evidence="1">
    <location>
        <begin position="136"/>
        <end position="145"/>
    </location>
</feature>
<accession>A0A8I0AB96</accession>
<feature type="region of interest" description="Disordered" evidence="1">
    <location>
        <begin position="173"/>
        <end position="232"/>
    </location>
</feature>
<feature type="compositionally biased region" description="Polar residues" evidence="1">
    <location>
        <begin position="173"/>
        <end position="187"/>
    </location>
</feature>
<name>A0A8I0AB96_9CLOT</name>
<dbReference type="Proteomes" id="UP000662088">
    <property type="component" value="Unassembled WGS sequence"/>
</dbReference>
<evidence type="ECO:0000313" key="3">
    <source>
        <dbReference type="Proteomes" id="UP000662088"/>
    </source>
</evidence>
<feature type="compositionally biased region" description="Low complexity" evidence="1">
    <location>
        <begin position="221"/>
        <end position="230"/>
    </location>
</feature>
<organism evidence="2 3">
    <name type="scientific">Clostridium lentum</name>
    <dbReference type="NCBI Taxonomy" id="2763037"/>
    <lineage>
        <taxon>Bacteria</taxon>
        <taxon>Bacillati</taxon>
        <taxon>Bacillota</taxon>
        <taxon>Clostridia</taxon>
        <taxon>Eubacteriales</taxon>
        <taxon>Clostridiaceae</taxon>
        <taxon>Clostridium</taxon>
    </lineage>
</organism>